<accession>A0A815WZZ4</accession>
<evidence type="ECO:0000313" key="2">
    <source>
        <dbReference type="Proteomes" id="UP000663852"/>
    </source>
</evidence>
<dbReference type="Gene3D" id="3.80.10.10">
    <property type="entry name" value="Ribonuclease Inhibitor"/>
    <property type="match status" value="1"/>
</dbReference>
<name>A0A815WZZ4_ADIRI</name>
<gene>
    <name evidence="1" type="ORF">EDS130_LOCUS46019</name>
</gene>
<feature type="non-terminal residue" evidence="1">
    <location>
        <position position="1"/>
    </location>
</feature>
<dbReference type="SUPFAM" id="SSF52047">
    <property type="entry name" value="RNI-like"/>
    <property type="match status" value="1"/>
</dbReference>
<comment type="caution">
    <text evidence="1">The sequence shown here is derived from an EMBL/GenBank/DDBJ whole genome shotgun (WGS) entry which is preliminary data.</text>
</comment>
<evidence type="ECO:0000313" key="1">
    <source>
        <dbReference type="EMBL" id="CAF1551229.1"/>
    </source>
</evidence>
<sequence length="70" mass="8140">MEHNTWLICWRKTKIDLRSNRIGNTGAQQVALALKNNKLIEKLILAENSISKELQTHLEKEGKRLKFLVL</sequence>
<protein>
    <submittedName>
        <fullName evidence="1">Uncharacterized protein</fullName>
    </submittedName>
</protein>
<dbReference type="EMBL" id="CAJNOJ010001441">
    <property type="protein sequence ID" value="CAF1551229.1"/>
    <property type="molecule type" value="Genomic_DNA"/>
</dbReference>
<dbReference type="InterPro" id="IPR032675">
    <property type="entry name" value="LRR_dom_sf"/>
</dbReference>
<dbReference type="AlphaFoldDB" id="A0A815WZZ4"/>
<proteinExistence type="predicted"/>
<reference evidence="1" key="1">
    <citation type="submission" date="2021-02" db="EMBL/GenBank/DDBJ databases">
        <authorList>
            <person name="Nowell W R."/>
        </authorList>
    </citation>
    <scope>NUCLEOTIDE SEQUENCE</scope>
</reference>
<dbReference type="Proteomes" id="UP000663852">
    <property type="component" value="Unassembled WGS sequence"/>
</dbReference>
<organism evidence="1 2">
    <name type="scientific">Adineta ricciae</name>
    <name type="common">Rotifer</name>
    <dbReference type="NCBI Taxonomy" id="249248"/>
    <lineage>
        <taxon>Eukaryota</taxon>
        <taxon>Metazoa</taxon>
        <taxon>Spiralia</taxon>
        <taxon>Gnathifera</taxon>
        <taxon>Rotifera</taxon>
        <taxon>Eurotatoria</taxon>
        <taxon>Bdelloidea</taxon>
        <taxon>Adinetida</taxon>
        <taxon>Adinetidae</taxon>
        <taxon>Adineta</taxon>
    </lineage>
</organism>